<dbReference type="RefSeq" id="XP_011311718.1">
    <property type="nucleotide sequence ID" value="XM_011313416.1"/>
</dbReference>
<dbReference type="Pfam" id="PF18701">
    <property type="entry name" value="DUF5641"/>
    <property type="match status" value="1"/>
</dbReference>
<dbReference type="InterPro" id="IPR036397">
    <property type="entry name" value="RNaseH_sf"/>
</dbReference>
<dbReference type="GO" id="GO:0003676">
    <property type="term" value="F:nucleic acid binding"/>
    <property type="evidence" value="ECO:0007669"/>
    <property type="project" value="InterPro"/>
</dbReference>
<dbReference type="Proteomes" id="UP000694866">
    <property type="component" value="Unplaced"/>
</dbReference>
<organism evidence="2 3">
    <name type="scientific">Fopius arisanus</name>
    <dbReference type="NCBI Taxonomy" id="64838"/>
    <lineage>
        <taxon>Eukaryota</taxon>
        <taxon>Metazoa</taxon>
        <taxon>Ecdysozoa</taxon>
        <taxon>Arthropoda</taxon>
        <taxon>Hexapoda</taxon>
        <taxon>Insecta</taxon>
        <taxon>Pterygota</taxon>
        <taxon>Neoptera</taxon>
        <taxon>Endopterygota</taxon>
        <taxon>Hymenoptera</taxon>
        <taxon>Apocrita</taxon>
        <taxon>Ichneumonoidea</taxon>
        <taxon>Braconidae</taxon>
        <taxon>Opiinae</taxon>
        <taxon>Fopius</taxon>
    </lineage>
</organism>
<dbReference type="AlphaFoldDB" id="A0A9R1TN05"/>
<dbReference type="KEGG" id="fas:105271701"/>
<dbReference type="Gene3D" id="3.30.420.10">
    <property type="entry name" value="Ribonuclease H-like superfamily/Ribonuclease H"/>
    <property type="match status" value="1"/>
</dbReference>
<gene>
    <name evidence="3" type="primary">LOC105271701</name>
</gene>
<dbReference type="OrthoDB" id="6615390at2759"/>
<protein>
    <recommendedName>
        <fullName evidence="1">Integrase catalytic domain-containing protein</fullName>
    </recommendedName>
</protein>
<evidence type="ECO:0000313" key="2">
    <source>
        <dbReference type="Proteomes" id="UP000694866"/>
    </source>
</evidence>
<dbReference type="PANTHER" id="PTHR47331">
    <property type="entry name" value="PHD-TYPE DOMAIN-CONTAINING PROTEIN"/>
    <property type="match status" value="1"/>
</dbReference>
<proteinExistence type="predicted"/>
<reference evidence="3" key="1">
    <citation type="submission" date="2025-08" db="UniProtKB">
        <authorList>
            <consortium name="RefSeq"/>
        </authorList>
    </citation>
    <scope>IDENTIFICATION</scope>
    <source>
        <strain evidence="3">USDA-PBARC FA_bdor</strain>
        <tissue evidence="3">Whole organism</tissue>
    </source>
</reference>
<dbReference type="PROSITE" id="PS50994">
    <property type="entry name" value="INTEGRASE"/>
    <property type="match status" value="1"/>
</dbReference>
<dbReference type="SUPFAM" id="SSF53098">
    <property type="entry name" value="Ribonuclease H-like"/>
    <property type="match status" value="1"/>
</dbReference>
<dbReference type="GeneID" id="105271701"/>
<evidence type="ECO:0000259" key="1">
    <source>
        <dbReference type="PROSITE" id="PS50994"/>
    </source>
</evidence>
<evidence type="ECO:0000313" key="3">
    <source>
        <dbReference type="RefSeq" id="XP_011311718.1"/>
    </source>
</evidence>
<feature type="domain" description="Integrase catalytic" evidence="1">
    <location>
        <begin position="1"/>
        <end position="119"/>
    </location>
</feature>
<sequence length="258" mass="29825">MDSDNGTNFEGAAKVLHQLYQQESPENQQLQAALATNGIRWGFSPPRALHFGGKWEAAVKSKKRHLRTTLGATTLTYEELNTMLIQIEACLNSRPMSSMSDGPDDLQAFTPEHFLIGEPLQLIPEPSYLDDNPSRMHRWNLITKKIQQFRSRWSKVCLQRHLATYKWNHRQENLKVGDMVLVVDEDFPPARWPLARITVKSAYSEVARYADGTPNPEEYETRVSTWNRPITKLSYQQIHQEKINRKIKGTPRKGRNER</sequence>
<name>A0A9R1TN05_9HYME</name>
<dbReference type="InterPro" id="IPR012337">
    <property type="entry name" value="RNaseH-like_sf"/>
</dbReference>
<dbReference type="GO" id="GO:0015074">
    <property type="term" value="P:DNA integration"/>
    <property type="evidence" value="ECO:0007669"/>
    <property type="project" value="InterPro"/>
</dbReference>
<dbReference type="InterPro" id="IPR001584">
    <property type="entry name" value="Integrase_cat-core"/>
</dbReference>
<dbReference type="InterPro" id="IPR040676">
    <property type="entry name" value="DUF5641"/>
</dbReference>
<accession>A0A9R1TN05</accession>
<keyword evidence="2" id="KW-1185">Reference proteome</keyword>